<keyword evidence="4" id="KW-0804">Transcription</keyword>
<dbReference type="AlphaFoldDB" id="A0A9E8CKX3"/>
<protein>
    <submittedName>
        <fullName evidence="6">LysR substrate-binding domain-containing protein</fullName>
    </submittedName>
</protein>
<dbReference type="GO" id="GO:0003700">
    <property type="term" value="F:DNA-binding transcription factor activity"/>
    <property type="evidence" value="ECO:0007669"/>
    <property type="project" value="InterPro"/>
</dbReference>
<dbReference type="Gene3D" id="3.40.190.10">
    <property type="entry name" value="Periplasmic binding protein-like II"/>
    <property type="match status" value="2"/>
</dbReference>
<evidence type="ECO:0000256" key="1">
    <source>
        <dbReference type="ARBA" id="ARBA00009437"/>
    </source>
</evidence>
<dbReference type="InterPro" id="IPR036388">
    <property type="entry name" value="WH-like_DNA-bd_sf"/>
</dbReference>
<dbReference type="SUPFAM" id="SSF46785">
    <property type="entry name" value="Winged helix' DNA-binding domain"/>
    <property type="match status" value="1"/>
</dbReference>
<keyword evidence="3" id="KW-0238">DNA-binding</keyword>
<reference evidence="6" key="1">
    <citation type="submission" date="2022-08" db="EMBL/GenBank/DDBJ databases">
        <title>Complete Genome Sequences of 2 Bosea sp. soil isolates.</title>
        <authorList>
            <person name="Alvarez Arevalo M."/>
            <person name="Sterndorff E.B."/>
            <person name="Faurdal D."/>
            <person name="Joergensen T.S."/>
            <person name="Weber T."/>
        </authorList>
    </citation>
    <scope>NUCLEOTIDE SEQUENCE</scope>
    <source>
        <strain evidence="6">NBC_00436</strain>
    </source>
</reference>
<dbReference type="SUPFAM" id="SSF53850">
    <property type="entry name" value="Periplasmic binding protein-like II"/>
    <property type="match status" value="1"/>
</dbReference>
<keyword evidence="2" id="KW-0805">Transcription regulation</keyword>
<dbReference type="PRINTS" id="PR00039">
    <property type="entry name" value="HTHLYSR"/>
</dbReference>
<dbReference type="GO" id="GO:0043565">
    <property type="term" value="F:sequence-specific DNA binding"/>
    <property type="evidence" value="ECO:0007669"/>
    <property type="project" value="TreeGrafter"/>
</dbReference>
<evidence type="ECO:0000256" key="3">
    <source>
        <dbReference type="ARBA" id="ARBA00023125"/>
    </source>
</evidence>
<sequence>MAQLSRLIPSARGLLVFEAAARTGSFTAAAAEFNVSQPSISRSVAELEAAVGARLFERRARGLELTADGRDLFGVVGEAAGRIADAVQAIRERQNATKPVVTLSMSSSFVAHWLLPRLGEFHAAFPEIDIRFDLIPGVLRGIPDNVDLATRIIEDDDPRYHRWFFAPEIIFPVCSPTYLKARGGLDHTGDGSGHVFLWLTDHAMPRWAREWGNVAHRSSSKGIWHEFTDYSVILQAALNGEGIALGWLSVVSSALLKGTLVPASDLIIRTGQHHSLIAPRSRPLNPMIEGVALWLRAQIAEELAALDEALRPRLQPSPDIRAIAALMMGADSQRAPK</sequence>
<evidence type="ECO:0000256" key="4">
    <source>
        <dbReference type="ARBA" id="ARBA00023163"/>
    </source>
</evidence>
<evidence type="ECO:0000313" key="6">
    <source>
        <dbReference type="EMBL" id="UZF86245.1"/>
    </source>
</evidence>
<dbReference type="InterPro" id="IPR005119">
    <property type="entry name" value="LysR_subst-bd"/>
</dbReference>
<dbReference type="PANTHER" id="PTHR30537">
    <property type="entry name" value="HTH-TYPE TRANSCRIPTIONAL REGULATOR"/>
    <property type="match status" value="1"/>
</dbReference>
<name>A0A9E8CKX3_9HYPH</name>
<dbReference type="PROSITE" id="PS50931">
    <property type="entry name" value="HTH_LYSR"/>
    <property type="match status" value="1"/>
</dbReference>
<evidence type="ECO:0000256" key="2">
    <source>
        <dbReference type="ARBA" id="ARBA00023015"/>
    </source>
</evidence>
<feature type="domain" description="HTH lysR-type" evidence="5">
    <location>
        <begin position="9"/>
        <end position="66"/>
    </location>
</feature>
<accession>A0A9E8CKX3</accession>
<dbReference type="PANTHER" id="PTHR30537:SF74">
    <property type="entry name" value="HTH-TYPE TRANSCRIPTIONAL REGULATOR TRPI"/>
    <property type="match status" value="1"/>
</dbReference>
<dbReference type="InterPro" id="IPR000847">
    <property type="entry name" value="LysR_HTH_N"/>
</dbReference>
<dbReference type="EMBL" id="CP102774">
    <property type="protein sequence ID" value="UZF86245.1"/>
    <property type="molecule type" value="Genomic_DNA"/>
</dbReference>
<comment type="similarity">
    <text evidence="1">Belongs to the LysR transcriptional regulatory family.</text>
</comment>
<proteinExistence type="inferred from homology"/>
<dbReference type="Gene3D" id="1.10.10.10">
    <property type="entry name" value="Winged helix-like DNA-binding domain superfamily/Winged helix DNA-binding domain"/>
    <property type="match status" value="1"/>
</dbReference>
<dbReference type="InterPro" id="IPR058163">
    <property type="entry name" value="LysR-type_TF_proteobact-type"/>
</dbReference>
<evidence type="ECO:0000259" key="5">
    <source>
        <dbReference type="PROSITE" id="PS50931"/>
    </source>
</evidence>
<dbReference type="Pfam" id="PF03466">
    <property type="entry name" value="LysR_substrate"/>
    <property type="match status" value="1"/>
</dbReference>
<gene>
    <name evidence="6" type="ORF">NWE54_20965</name>
</gene>
<dbReference type="GO" id="GO:0006351">
    <property type="term" value="P:DNA-templated transcription"/>
    <property type="evidence" value="ECO:0007669"/>
    <property type="project" value="TreeGrafter"/>
</dbReference>
<organism evidence="6">
    <name type="scientific">Bosea sp. NBC_00436</name>
    <dbReference type="NCBI Taxonomy" id="2969620"/>
    <lineage>
        <taxon>Bacteria</taxon>
        <taxon>Pseudomonadati</taxon>
        <taxon>Pseudomonadota</taxon>
        <taxon>Alphaproteobacteria</taxon>
        <taxon>Hyphomicrobiales</taxon>
        <taxon>Boseaceae</taxon>
        <taxon>Bosea</taxon>
    </lineage>
</organism>
<dbReference type="InterPro" id="IPR036390">
    <property type="entry name" value="WH_DNA-bd_sf"/>
</dbReference>
<dbReference type="Pfam" id="PF00126">
    <property type="entry name" value="HTH_1"/>
    <property type="match status" value="1"/>
</dbReference>